<organism evidence="4 5">
    <name type="scientific">Rhodopirellula islandica</name>
    <dbReference type="NCBI Taxonomy" id="595434"/>
    <lineage>
        <taxon>Bacteria</taxon>
        <taxon>Pseudomonadati</taxon>
        <taxon>Planctomycetota</taxon>
        <taxon>Planctomycetia</taxon>
        <taxon>Pirellulales</taxon>
        <taxon>Pirellulaceae</taxon>
        <taxon>Rhodopirellula</taxon>
    </lineage>
</organism>
<gene>
    <name evidence="4" type="ORF">RISK_000908</name>
</gene>
<dbReference type="Pfam" id="PF13561">
    <property type="entry name" value="adh_short_C2"/>
    <property type="match status" value="1"/>
</dbReference>
<dbReference type="PRINTS" id="PR00080">
    <property type="entry name" value="SDRFAMILY"/>
</dbReference>
<dbReference type="Gene3D" id="3.40.50.720">
    <property type="entry name" value="NAD(P)-binding Rossmann-like Domain"/>
    <property type="match status" value="1"/>
</dbReference>
<dbReference type="SUPFAM" id="SSF51735">
    <property type="entry name" value="NAD(P)-binding Rossmann-fold domains"/>
    <property type="match status" value="1"/>
</dbReference>
<dbReference type="PANTHER" id="PTHR48107">
    <property type="entry name" value="NADPH-DEPENDENT ALDEHYDE REDUCTASE-LIKE PROTEIN, CHLOROPLASTIC-RELATED"/>
    <property type="match status" value="1"/>
</dbReference>
<dbReference type="InterPro" id="IPR002347">
    <property type="entry name" value="SDR_fam"/>
</dbReference>
<dbReference type="PROSITE" id="PS00061">
    <property type="entry name" value="ADH_SHORT"/>
    <property type="match status" value="1"/>
</dbReference>
<dbReference type="CDD" id="cd05362">
    <property type="entry name" value="THN_reductase-like_SDR_c"/>
    <property type="match status" value="1"/>
</dbReference>
<dbReference type="SMART" id="SM00822">
    <property type="entry name" value="PKS_KR"/>
    <property type="match status" value="1"/>
</dbReference>
<dbReference type="FunFam" id="3.40.50.720:FF:000084">
    <property type="entry name" value="Short-chain dehydrogenase reductase"/>
    <property type="match status" value="1"/>
</dbReference>
<evidence type="ECO:0000313" key="5">
    <source>
        <dbReference type="Proteomes" id="UP000036367"/>
    </source>
</evidence>
<proteinExistence type="inferred from homology"/>
<dbReference type="RefSeq" id="WP_047812895.1">
    <property type="nucleotide sequence ID" value="NZ_LECT01000007.1"/>
</dbReference>
<dbReference type="InterPro" id="IPR036291">
    <property type="entry name" value="NAD(P)-bd_dom_sf"/>
</dbReference>
<name>A0A0J1BKT0_RHOIS</name>
<protein>
    <submittedName>
        <fullName evidence="4">3-oxoacyl-[acyl-carrier protein] reductase</fullName>
        <ecNumber evidence="4">1.1.1.100</ecNumber>
    </submittedName>
</protein>
<evidence type="ECO:0000256" key="2">
    <source>
        <dbReference type="ARBA" id="ARBA00023002"/>
    </source>
</evidence>
<dbReference type="AlphaFoldDB" id="A0A0J1BKT0"/>
<dbReference type="InterPro" id="IPR020904">
    <property type="entry name" value="Sc_DH/Rdtase_CS"/>
</dbReference>
<dbReference type="EC" id="1.1.1.100" evidence="4"/>
<dbReference type="GO" id="GO:0004316">
    <property type="term" value="F:3-oxoacyl-[acyl-carrier-protein] reductase (NADPH) activity"/>
    <property type="evidence" value="ECO:0007669"/>
    <property type="project" value="UniProtKB-EC"/>
</dbReference>
<dbReference type="PANTHER" id="PTHR48107:SF7">
    <property type="entry name" value="RE15974P"/>
    <property type="match status" value="1"/>
</dbReference>
<dbReference type="NCBIfam" id="NF005559">
    <property type="entry name" value="PRK07231.1"/>
    <property type="match status" value="1"/>
</dbReference>
<dbReference type="PRINTS" id="PR00081">
    <property type="entry name" value="GDHRDH"/>
</dbReference>
<dbReference type="PATRIC" id="fig|595434.4.peg.874"/>
<keyword evidence="2 4" id="KW-0560">Oxidoreductase</keyword>
<reference evidence="4" key="1">
    <citation type="submission" date="2015-05" db="EMBL/GenBank/DDBJ databases">
        <title>Permanent draft genome of Rhodopirellula islandicus K833.</title>
        <authorList>
            <person name="Kizina J."/>
            <person name="Richter M."/>
            <person name="Glockner F.O."/>
            <person name="Harder J."/>
        </authorList>
    </citation>
    <scope>NUCLEOTIDE SEQUENCE [LARGE SCALE GENOMIC DNA]</scope>
    <source>
        <strain evidence="4">K833</strain>
    </source>
</reference>
<feature type="domain" description="Ketoreductase" evidence="3">
    <location>
        <begin position="6"/>
        <end position="184"/>
    </location>
</feature>
<dbReference type="InterPro" id="IPR057326">
    <property type="entry name" value="KR_dom"/>
</dbReference>
<evidence type="ECO:0000259" key="3">
    <source>
        <dbReference type="SMART" id="SM00822"/>
    </source>
</evidence>
<dbReference type="OrthoDB" id="9803333at2"/>
<dbReference type="STRING" id="595434.RISK_000908"/>
<sequence length="245" mass="25908">MNETKKVAIVTGGSRGIGAAIAERLASDGFSVVINYASSSQAADELTERITEAGGSAESFQADVSDSDAVEKLFDFATESFGGVDVLVNNAGVLKMQPLAEFSDEDFDRLVDINLKGCFHTMREASRRLRDGGRVINLSSSVIGLRMPNYGVYSATKAAVEAMSAVLANELRGRQITVNSVAPGPTATKLFLDDKSDELIDRLTNMSPLERLGQPSDIASVISFLAGPDGAWVNGQTLRANGGVV</sequence>
<dbReference type="EMBL" id="LECT01000007">
    <property type="protein sequence ID" value="KLU07107.1"/>
    <property type="molecule type" value="Genomic_DNA"/>
</dbReference>
<evidence type="ECO:0000313" key="4">
    <source>
        <dbReference type="EMBL" id="KLU07107.1"/>
    </source>
</evidence>
<dbReference type="Proteomes" id="UP000036367">
    <property type="component" value="Unassembled WGS sequence"/>
</dbReference>
<comment type="caution">
    <text evidence="4">The sequence shown here is derived from an EMBL/GenBank/DDBJ whole genome shotgun (WGS) entry which is preliminary data.</text>
</comment>
<accession>A0A0J1BKT0</accession>
<keyword evidence="5" id="KW-1185">Reference proteome</keyword>
<evidence type="ECO:0000256" key="1">
    <source>
        <dbReference type="ARBA" id="ARBA00006484"/>
    </source>
</evidence>
<comment type="similarity">
    <text evidence="1">Belongs to the short-chain dehydrogenases/reductases (SDR) family.</text>
</comment>